<protein>
    <recommendedName>
        <fullName evidence="1">HTH cro/C1-type domain-containing protein</fullName>
    </recommendedName>
</protein>
<dbReference type="Proteomes" id="UP000176005">
    <property type="component" value="Unassembled WGS sequence"/>
</dbReference>
<proteinExistence type="predicted"/>
<organism evidence="2 3">
    <name type="scientific">Streptomyces nanshensis</name>
    <dbReference type="NCBI Taxonomy" id="518642"/>
    <lineage>
        <taxon>Bacteria</taxon>
        <taxon>Bacillati</taxon>
        <taxon>Actinomycetota</taxon>
        <taxon>Actinomycetes</taxon>
        <taxon>Kitasatosporales</taxon>
        <taxon>Streptomycetaceae</taxon>
        <taxon>Streptomyces</taxon>
    </lineage>
</organism>
<dbReference type="SMART" id="SM00530">
    <property type="entry name" value="HTH_XRE"/>
    <property type="match status" value="1"/>
</dbReference>
<feature type="domain" description="HTH cro/C1-type" evidence="1">
    <location>
        <begin position="6"/>
        <end position="47"/>
    </location>
</feature>
<dbReference type="GO" id="GO:0003677">
    <property type="term" value="F:DNA binding"/>
    <property type="evidence" value="ECO:0007669"/>
    <property type="project" value="InterPro"/>
</dbReference>
<evidence type="ECO:0000313" key="2">
    <source>
        <dbReference type="EMBL" id="OEV11619.1"/>
    </source>
</evidence>
<dbReference type="AlphaFoldDB" id="A0A1E7L619"/>
<comment type="caution">
    <text evidence="2">The sequence shown here is derived from an EMBL/GenBank/DDBJ whole genome shotgun (WGS) entry which is preliminary data.</text>
</comment>
<dbReference type="Pfam" id="PF19054">
    <property type="entry name" value="DUF5753"/>
    <property type="match status" value="1"/>
</dbReference>
<dbReference type="Pfam" id="PF13560">
    <property type="entry name" value="HTH_31"/>
    <property type="match status" value="1"/>
</dbReference>
<gene>
    <name evidence="2" type="ORF">AN218_12140</name>
</gene>
<keyword evidence="3" id="KW-1185">Reference proteome</keyword>
<dbReference type="Gene3D" id="1.10.260.40">
    <property type="entry name" value="lambda repressor-like DNA-binding domains"/>
    <property type="match status" value="1"/>
</dbReference>
<dbReference type="PROSITE" id="PS50943">
    <property type="entry name" value="HTH_CROC1"/>
    <property type="match status" value="1"/>
</dbReference>
<evidence type="ECO:0000259" key="1">
    <source>
        <dbReference type="PROSITE" id="PS50943"/>
    </source>
</evidence>
<name>A0A1E7L619_9ACTN</name>
<dbReference type="EMBL" id="LJGW01000207">
    <property type="protein sequence ID" value="OEV11619.1"/>
    <property type="molecule type" value="Genomic_DNA"/>
</dbReference>
<dbReference type="InterPro" id="IPR043917">
    <property type="entry name" value="DUF5753"/>
</dbReference>
<dbReference type="SUPFAM" id="SSF47413">
    <property type="entry name" value="lambda repressor-like DNA-binding domains"/>
    <property type="match status" value="1"/>
</dbReference>
<accession>A0A1E7L619</accession>
<dbReference type="InterPro" id="IPR010982">
    <property type="entry name" value="Lambda_DNA-bd_dom_sf"/>
</dbReference>
<reference evidence="2 3" key="1">
    <citation type="journal article" date="2016" name="Front. Microbiol.">
        <title>Comparative Genomics Analysis of Streptomyces Species Reveals Their Adaptation to the Marine Environment and Their Diversity at the Genomic Level.</title>
        <authorList>
            <person name="Tian X."/>
            <person name="Zhang Z."/>
            <person name="Yang T."/>
            <person name="Chen M."/>
            <person name="Li J."/>
            <person name="Chen F."/>
            <person name="Yang J."/>
            <person name="Li W."/>
            <person name="Zhang B."/>
            <person name="Zhang Z."/>
            <person name="Wu J."/>
            <person name="Zhang C."/>
            <person name="Long L."/>
            <person name="Xiao J."/>
        </authorList>
    </citation>
    <scope>NUCLEOTIDE SEQUENCE [LARGE SCALE GENOMIC DNA]</scope>
    <source>
        <strain evidence="2 3">SCSIO 10429</strain>
    </source>
</reference>
<sequence>MFGSQLRLWRTRARYSREQLADEAGYSLDTVASVEKGRRMPPTDLVETAETLFDAGGMLRDAASKIVRSKYPDWFEEYAQYEADAVSLGLYENHVVPGLFQSEEYASAVFHSDYPRLDDAEIERRLSARVERQALLSRTPRPMISAVVEQIVLERWIGGREAMKDQLVHLLQVAELRYVDMQIMPTRRESHAGLAGPMYLIETDAQQRLVYSEMQKGSVLISDPKDVSDLNLRYGMLRSQALTPEESVSLLRKTLEDL</sequence>
<dbReference type="CDD" id="cd00093">
    <property type="entry name" value="HTH_XRE"/>
    <property type="match status" value="1"/>
</dbReference>
<dbReference type="InterPro" id="IPR001387">
    <property type="entry name" value="Cro/C1-type_HTH"/>
</dbReference>
<evidence type="ECO:0000313" key="3">
    <source>
        <dbReference type="Proteomes" id="UP000176005"/>
    </source>
</evidence>